<proteinExistence type="predicted"/>
<gene>
    <name evidence="2" type="ORF">O181_029701</name>
</gene>
<comment type="caution">
    <text evidence="2">The sequence shown here is derived from an EMBL/GenBank/DDBJ whole genome shotgun (WGS) entry which is preliminary data.</text>
</comment>
<name>A0A9Q3H3J6_9BASI</name>
<accession>A0A9Q3H3J6</accession>
<dbReference type="Proteomes" id="UP000765509">
    <property type="component" value="Unassembled WGS sequence"/>
</dbReference>
<reference evidence="2" key="1">
    <citation type="submission" date="2021-03" db="EMBL/GenBank/DDBJ databases">
        <title>Draft genome sequence of rust myrtle Austropuccinia psidii MF-1, a brazilian biotype.</title>
        <authorList>
            <person name="Quecine M.C."/>
            <person name="Pachon D.M.R."/>
            <person name="Bonatelli M.L."/>
            <person name="Correr F.H."/>
            <person name="Franceschini L.M."/>
            <person name="Leite T.F."/>
            <person name="Margarido G.R.A."/>
            <person name="Almeida C.A."/>
            <person name="Ferrarezi J.A."/>
            <person name="Labate C.A."/>
        </authorList>
    </citation>
    <scope>NUCLEOTIDE SEQUENCE</scope>
    <source>
        <strain evidence="2">MF-1</strain>
    </source>
</reference>
<dbReference type="AlphaFoldDB" id="A0A9Q3H3J6"/>
<keyword evidence="3" id="KW-1185">Reference proteome</keyword>
<evidence type="ECO:0000313" key="2">
    <source>
        <dbReference type="EMBL" id="MBW0489986.1"/>
    </source>
</evidence>
<feature type="region of interest" description="Disordered" evidence="1">
    <location>
        <begin position="88"/>
        <end position="108"/>
    </location>
</feature>
<evidence type="ECO:0000256" key="1">
    <source>
        <dbReference type="SAM" id="MobiDB-lite"/>
    </source>
</evidence>
<sequence length="108" mass="12725">MSQYAEKTQKQFSELKASHVRMKKLTASMDTNVKTLQEGHAQLSKASEETNKRLNLVFEEQHHSKRNRYCLDQDINKLFNVYHNMKPQPQGHVMDNTYHQDDINQMSC</sequence>
<organism evidence="2 3">
    <name type="scientific">Austropuccinia psidii MF-1</name>
    <dbReference type="NCBI Taxonomy" id="1389203"/>
    <lineage>
        <taxon>Eukaryota</taxon>
        <taxon>Fungi</taxon>
        <taxon>Dikarya</taxon>
        <taxon>Basidiomycota</taxon>
        <taxon>Pucciniomycotina</taxon>
        <taxon>Pucciniomycetes</taxon>
        <taxon>Pucciniales</taxon>
        <taxon>Sphaerophragmiaceae</taxon>
        <taxon>Austropuccinia</taxon>
    </lineage>
</organism>
<dbReference type="EMBL" id="AVOT02010356">
    <property type="protein sequence ID" value="MBW0489986.1"/>
    <property type="molecule type" value="Genomic_DNA"/>
</dbReference>
<protein>
    <submittedName>
        <fullName evidence="2">Uncharacterized protein</fullName>
    </submittedName>
</protein>
<evidence type="ECO:0000313" key="3">
    <source>
        <dbReference type="Proteomes" id="UP000765509"/>
    </source>
</evidence>